<dbReference type="EMBL" id="CP047364">
    <property type="protein sequence ID" value="QIH79469.1"/>
    <property type="molecule type" value="Genomic_DNA"/>
</dbReference>
<name>A0AAE7C1N9_9STAP</name>
<protein>
    <submittedName>
        <fullName evidence="1">Uncharacterized protein</fullName>
    </submittedName>
</protein>
<dbReference type="AlphaFoldDB" id="A0AAE7C1N9"/>
<sequence length="243" mass="28415">MMDTMTQSTTVRNNDEEVTTKSALLNAAIENELITLEAFNLYVGARLQEYLYESISEIDLKTLYKDVHTQANEELKTAFKIPRYKTYSNRLKRCAHCNDLYFDLSVRNQTTCCNKKIAFNDGKVMYRNNVILSECYRQYCAKNRRKTTDSKSIAQFREVPINSFFAVMDEQGNIVTNGKRRRQDEPTSLPVFDEVRGVFDKFWNVKNQDKYDALDDYTKAAVTPSEVTVYTIEEFNKRFNTDY</sequence>
<proteinExistence type="predicted"/>
<dbReference type="Proteomes" id="UP000501122">
    <property type="component" value="Plasmid pEpi0076A-1"/>
</dbReference>
<accession>A0AAE7C1N9</accession>
<reference evidence="1" key="1">
    <citation type="journal article" date="2020" name="Antimicrob. Agents Chemother.">
        <title>The novel macrolide resistance genes mef(D), msr(F) and msr(H) are present on resistance islands in Macrococcus canis, Macrococcus caseolyticus and Staphylococcus aureus.</title>
        <authorList>
            <person name="Schwendener S."/>
            <person name="Dona V."/>
            <person name="Perreten V."/>
        </authorList>
    </citation>
    <scope>NUCLEOTIDE SEQUENCE</scope>
    <source>
        <strain evidence="1">Epi0076A</strain>
        <plasmid evidence="1">pEpi0076A-1</plasmid>
    </source>
</reference>
<geneLocation type="plasmid" evidence="2">
    <name>pepi0076a-1</name>
</geneLocation>
<gene>
    <name evidence="1" type="ORF">GTN30_12650</name>
</gene>
<evidence type="ECO:0000313" key="2">
    <source>
        <dbReference type="Proteomes" id="UP000501122"/>
    </source>
</evidence>
<dbReference type="RefSeq" id="WP_164954100.1">
    <property type="nucleotide sequence ID" value="NZ_CP047364.1"/>
</dbReference>
<organism evidence="1 2">
    <name type="scientific">Macrococcoides canis</name>
    <dbReference type="NCBI Taxonomy" id="1855823"/>
    <lineage>
        <taxon>Bacteria</taxon>
        <taxon>Bacillati</taxon>
        <taxon>Bacillota</taxon>
        <taxon>Bacilli</taxon>
        <taxon>Bacillales</taxon>
        <taxon>Staphylococcaceae</taxon>
        <taxon>Macrococcoides</taxon>
    </lineage>
</organism>
<keyword evidence="1" id="KW-0614">Plasmid</keyword>
<evidence type="ECO:0000313" key="1">
    <source>
        <dbReference type="EMBL" id="QIH79469.1"/>
    </source>
</evidence>